<proteinExistence type="predicted"/>
<keyword evidence="2" id="KW-1185">Reference proteome</keyword>
<evidence type="ECO:0000313" key="1">
    <source>
        <dbReference type="EMBL" id="GAA1731054.1"/>
    </source>
</evidence>
<sequence length="122" mass="13410">MIPSDWVPRRRSGDGETIGYVEMVGDDVVPRGLVGNALADPTPDWDAAEQVIDDVAMRQLAQKWELTTDEGHALTVVILEIDPRRVVVGSGDHAQVVGRPAEDGWRIEVEVPTHRLRPVPDA</sequence>
<comment type="caution">
    <text evidence="1">The sequence shown here is derived from an EMBL/GenBank/DDBJ whole genome shotgun (WGS) entry which is preliminary data.</text>
</comment>
<gene>
    <name evidence="1" type="ORF">GCM10009710_09590</name>
</gene>
<dbReference type="RefSeq" id="WP_344198297.1">
    <property type="nucleotide sequence ID" value="NZ_BAAAME010000002.1"/>
</dbReference>
<evidence type="ECO:0000313" key="2">
    <source>
        <dbReference type="Proteomes" id="UP001501057"/>
    </source>
</evidence>
<dbReference type="Proteomes" id="UP001501057">
    <property type="component" value="Unassembled WGS sequence"/>
</dbReference>
<name>A0ABN2JNG4_9ACTN</name>
<organism evidence="1 2">
    <name type="scientific">Aeromicrobium alkaliterrae</name>
    <dbReference type="NCBI Taxonomy" id="302168"/>
    <lineage>
        <taxon>Bacteria</taxon>
        <taxon>Bacillati</taxon>
        <taxon>Actinomycetota</taxon>
        <taxon>Actinomycetes</taxon>
        <taxon>Propionibacteriales</taxon>
        <taxon>Nocardioidaceae</taxon>
        <taxon>Aeromicrobium</taxon>
    </lineage>
</organism>
<protein>
    <submittedName>
        <fullName evidence="1">Uncharacterized protein</fullName>
    </submittedName>
</protein>
<reference evidence="1 2" key="1">
    <citation type="journal article" date="2019" name="Int. J. Syst. Evol. Microbiol.">
        <title>The Global Catalogue of Microorganisms (GCM) 10K type strain sequencing project: providing services to taxonomists for standard genome sequencing and annotation.</title>
        <authorList>
            <consortium name="The Broad Institute Genomics Platform"/>
            <consortium name="The Broad Institute Genome Sequencing Center for Infectious Disease"/>
            <person name="Wu L."/>
            <person name="Ma J."/>
        </authorList>
    </citation>
    <scope>NUCLEOTIDE SEQUENCE [LARGE SCALE GENOMIC DNA]</scope>
    <source>
        <strain evidence="1 2">JCM 13518</strain>
    </source>
</reference>
<accession>A0ABN2JNG4</accession>
<dbReference type="EMBL" id="BAAAME010000002">
    <property type="protein sequence ID" value="GAA1731054.1"/>
    <property type="molecule type" value="Genomic_DNA"/>
</dbReference>